<dbReference type="KEGG" id="cyn:Cyan7425_4434"/>
<accession>B8HJZ4</accession>
<dbReference type="HOGENOM" id="CLU_929866_0_0_3"/>
<dbReference type="EMBL" id="CP001344">
    <property type="protein sequence ID" value="ACL46744.1"/>
    <property type="molecule type" value="Genomic_DNA"/>
</dbReference>
<gene>
    <name evidence="1" type="ordered locus">Cyan7425_4434</name>
</gene>
<dbReference type="OrthoDB" id="509710at2"/>
<dbReference type="STRING" id="395961.Cyan7425_4434"/>
<name>B8HJZ4_CYAP4</name>
<evidence type="ECO:0000313" key="1">
    <source>
        <dbReference type="EMBL" id="ACL46744.1"/>
    </source>
</evidence>
<dbReference type="AlphaFoldDB" id="B8HJZ4"/>
<dbReference type="eggNOG" id="ENOG502ZC30">
    <property type="taxonomic scope" value="Bacteria"/>
</dbReference>
<sequence length="291" mass="32589">MNGIKQKTEWHRLGQIDPQLLTAARLQLHYGIQFMAAVGAALAEPLPDDSHVSLEWHLELEKFVGLPIRAEVPFRVALDPINLISLLLNQQEEAIAVLPLDQQTLATGLDWHKAEIARLGADPTSIKLLTYPPDFPDHPIAHGAPFEVSPQAREREELSRYYANTQHLLAEMVAETEDALPIRIWPHHFDIATLIMLPAQRDGEPMTIGMGLSPGDQSYDQPYWYVSPYPYPEVQQLPHLDGQGFWHTQGWVGAVLKASQLASNPEAQAEQVKAFLQSAWQSAETLLLMPI</sequence>
<reference evidence="1" key="1">
    <citation type="submission" date="2009-01" db="EMBL/GenBank/DDBJ databases">
        <title>Complete sequence of chromosome Cyanothece sp. PCC 7425.</title>
        <authorList>
            <consortium name="US DOE Joint Genome Institute"/>
            <person name="Lucas S."/>
            <person name="Copeland A."/>
            <person name="Lapidus A."/>
            <person name="Glavina del Rio T."/>
            <person name="Dalin E."/>
            <person name="Tice H."/>
            <person name="Bruce D."/>
            <person name="Goodwin L."/>
            <person name="Pitluck S."/>
            <person name="Sims D."/>
            <person name="Meineke L."/>
            <person name="Brettin T."/>
            <person name="Detter J.C."/>
            <person name="Han C."/>
            <person name="Larimer F."/>
            <person name="Land M."/>
            <person name="Hauser L."/>
            <person name="Kyrpides N."/>
            <person name="Ovchinnikova G."/>
            <person name="Liberton M."/>
            <person name="Stoeckel J."/>
            <person name="Banerjee A."/>
            <person name="Singh A."/>
            <person name="Page L."/>
            <person name="Sato H."/>
            <person name="Zhao L."/>
            <person name="Sherman L."/>
            <person name="Pakrasi H."/>
            <person name="Richardson P."/>
        </authorList>
    </citation>
    <scope>NUCLEOTIDE SEQUENCE</scope>
    <source>
        <strain evidence="1">PCC 7425</strain>
    </source>
</reference>
<proteinExistence type="predicted"/>
<organism evidence="1">
    <name type="scientific">Cyanothece sp. (strain PCC 7425 / ATCC 29141)</name>
    <dbReference type="NCBI Taxonomy" id="395961"/>
    <lineage>
        <taxon>Bacteria</taxon>
        <taxon>Bacillati</taxon>
        <taxon>Cyanobacteriota</taxon>
        <taxon>Cyanophyceae</taxon>
        <taxon>Gomontiellales</taxon>
        <taxon>Cyanothecaceae</taxon>
        <taxon>Cyanothece</taxon>
    </lineage>
</organism>
<protein>
    <submittedName>
        <fullName evidence="1">Uncharacterized protein</fullName>
    </submittedName>
</protein>